<evidence type="ECO:0000313" key="3">
    <source>
        <dbReference type="Proteomes" id="UP000234271"/>
    </source>
</evidence>
<dbReference type="OrthoDB" id="9944891at2"/>
<keyword evidence="3" id="KW-1185">Reference proteome</keyword>
<feature type="transmembrane region" description="Helical" evidence="1">
    <location>
        <begin position="191"/>
        <end position="211"/>
    </location>
</feature>
<dbReference type="RefSeq" id="WP_145917063.1">
    <property type="nucleotide sequence ID" value="NZ_CP012373.2"/>
</dbReference>
<sequence>MAYRSPLLQGVFVLLFVMYGMLLLWAKKGLVISSHFIYACLFVSFTFFITEIFSAFERNYYFVLQELKFLPLFLLPKFFESFLDRSTLTVWQRKKIITDACKGFIILVLLINIVYGPILGAFRGTGPFEYSISLSYAMVFIFIILFHELSLKWKLLLTTNIFMLGSTMGFALLALSWLIKVRRLLLVKVRLSIFSKVVFAIPVVLIALWYITVFRGRAVFGEDFWSLDRVQVVQASLDYAAAYFTTIDYLFGFGIGRLLENLDLITSTDYPVVYHWIIKDFTGDGEVLYSFVFHNEYIRLFYNFGIFAPLILFALLYKEINNKTLFLIIILASLTNSTIYSYITMFVIALAAYVSKLDKTLKVTSQLSAPIVLSRRYSLV</sequence>
<keyword evidence="1" id="KW-0472">Membrane</keyword>
<feature type="transmembrane region" description="Helical" evidence="1">
    <location>
        <begin position="100"/>
        <end position="118"/>
    </location>
</feature>
<dbReference type="AlphaFoldDB" id="A0A2N9Y9Z6"/>
<dbReference type="STRING" id="288004.AL038_05690"/>
<feature type="transmembrane region" description="Helical" evidence="1">
    <location>
        <begin position="324"/>
        <end position="354"/>
    </location>
</feature>
<organism evidence="2 3">
    <name type="scientific">Beggiatoa leptomitoformis</name>
    <dbReference type="NCBI Taxonomy" id="288004"/>
    <lineage>
        <taxon>Bacteria</taxon>
        <taxon>Pseudomonadati</taxon>
        <taxon>Pseudomonadota</taxon>
        <taxon>Gammaproteobacteria</taxon>
        <taxon>Thiotrichales</taxon>
        <taxon>Thiotrichaceae</taxon>
        <taxon>Beggiatoa</taxon>
    </lineage>
</organism>
<keyword evidence="1" id="KW-0812">Transmembrane</keyword>
<evidence type="ECO:0000256" key="1">
    <source>
        <dbReference type="SAM" id="Phobius"/>
    </source>
</evidence>
<proteinExistence type="predicted"/>
<gene>
    <name evidence="2" type="ORF">BLE401_00285</name>
</gene>
<dbReference type="EMBL" id="CP018889">
    <property type="protein sequence ID" value="AUI67283.2"/>
    <property type="molecule type" value="Genomic_DNA"/>
</dbReference>
<accession>A0A2N9Y9Z6</accession>
<feature type="transmembrane region" description="Helical" evidence="1">
    <location>
        <begin position="161"/>
        <end position="179"/>
    </location>
</feature>
<dbReference type="Proteomes" id="UP000234271">
    <property type="component" value="Chromosome"/>
</dbReference>
<feature type="transmembrane region" description="Helical" evidence="1">
    <location>
        <begin position="36"/>
        <end position="56"/>
    </location>
</feature>
<evidence type="ECO:0000313" key="2">
    <source>
        <dbReference type="EMBL" id="AUI67283.2"/>
    </source>
</evidence>
<feature type="transmembrane region" description="Helical" evidence="1">
    <location>
        <begin position="300"/>
        <end position="318"/>
    </location>
</feature>
<name>A0A2N9Y9Z6_9GAMM</name>
<reference evidence="3" key="1">
    <citation type="submission" date="2016-12" db="EMBL/GenBank/DDBJ databases">
        <title>Complete Genome Sequence of Beggiatoa leptomitiformis D-401.</title>
        <authorList>
            <person name="Fomenkov A."/>
            <person name="Vincze T."/>
            <person name="Grabovich M."/>
            <person name="Anton B.P."/>
            <person name="Dubinina G."/>
            <person name="Orlova M."/>
            <person name="Belousova E."/>
            <person name="Roberts R.J."/>
        </authorList>
    </citation>
    <scope>NUCLEOTIDE SEQUENCE [LARGE SCALE GENOMIC DNA]</scope>
    <source>
        <strain evidence="3">D-401</strain>
    </source>
</reference>
<feature type="transmembrane region" description="Helical" evidence="1">
    <location>
        <begin position="6"/>
        <end position="24"/>
    </location>
</feature>
<keyword evidence="1" id="KW-1133">Transmembrane helix</keyword>
<protein>
    <submittedName>
        <fullName evidence="2">Uncharacterized protein</fullName>
    </submittedName>
</protein>
<feature type="transmembrane region" description="Helical" evidence="1">
    <location>
        <begin position="130"/>
        <end position="149"/>
    </location>
</feature>